<feature type="transmembrane region" description="Helical" evidence="8">
    <location>
        <begin position="140"/>
        <end position="157"/>
    </location>
</feature>
<organism evidence="10 11">
    <name type="scientific">Shewanella japonica</name>
    <dbReference type="NCBI Taxonomy" id="93973"/>
    <lineage>
        <taxon>Bacteria</taxon>
        <taxon>Pseudomonadati</taxon>
        <taxon>Pseudomonadota</taxon>
        <taxon>Gammaproteobacteria</taxon>
        <taxon>Alteromonadales</taxon>
        <taxon>Shewanellaceae</taxon>
        <taxon>Shewanella</taxon>
    </lineage>
</organism>
<evidence type="ECO:0000256" key="4">
    <source>
        <dbReference type="ARBA" id="ARBA00022519"/>
    </source>
</evidence>
<evidence type="ECO:0000256" key="3">
    <source>
        <dbReference type="ARBA" id="ARBA00022475"/>
    </source>
</evidence>
<dbReference type="SUPFAM" id="SSF103473">
    <property type="entry name" value="MFS general substrate transporter"/>
    <property type="match status" value="1"/>
</dbReference>
<feature type="transmembrane region" description="Helical" evidence="8">
    <location>
        <begin position="12"/>
        <end position="34"/>
    </location>
</feature>
<keyword evidence="7 8" id="KW-0472">Membrane</keyword>
<evidence type="ECO:0000259" key="9">
    <source>
        <dbReference type="PROSITE" id="PS50850"/>
    </source>
</evidence>
<dbReference type="Pfam" id="PF12832">
    <property type="entry name" value="MFS_1_like"/>
    <property type="match status" value="1"/>
</dbReference>
<evidence type="ECO:0000313" key="11">
    <source>
        <dbReference type="Proteomes" id="UP000191820"/>
    </source>
</evidence>
<dbReference type="InterPro" id="IPR026032">
    <property type="entry name" value="HcaT-like"/>
</dbReference>
<feature type="transmembrane region" description="Helical" evidence="8">
    <location>
        <begin position="100"/>
        <end position="119"/>
    </location>
</feature>
<dbReference type="PROSITE" id="PS50850">
    <property type="entry name" value="MFS"/>
    <property type="match status" value="1"/>
</dbReference>
<sequence length="393" mass="42374">MPNAVSAEPNARWLSACYFFFFSILGLMVPYLGVFFDNRGFNAQEIGFLMAILMGTRIVAPNVWAMVADRTGMRSELVKFGSAAAAITYVSFFFDGSLTYLAISLMIYTFFWNAILAQLEVITLESLGDESHRYGAIRSWGSVGYICLVIAAGFAIGEFGAEIVPALGMVLFIGMFICAMALPSNLVKLSSSAPRPPLKLSSAVVWFLISAILLQMSVGPFYGFFVLYLKQAGYSEGVAGLFVALGVVVEILMFMLAPRLLGRFGVKLLLLVSILLTVLRWVLLAYGVDNIALLSLSQALHAFTFGLTHAASIQFIHRNFDIAHRSKGQALYASLSFGLGGAIGTWISGVIWGDGSGSTHTWFFAAACAGLSLIAALAITEPNPIIKSDSINP</sequence>
<feature type="transmembrane region" description="Helical" evidence="8">
    <location>
        <begin position="46"/>
        <end position="65"/>
    </location>
</feature>
<dbReference type="InterPro" id="IPR024989">
    <property type="entry name" value="MFS_assoc_dom"/>
</dbReference>
<gene>
    <name evidence="10" type="ORF">SJ2017_2765</name>
</gene>
<keyword evidence="11" id="KW-1185">Reference proteome</keyword>
<dbReference type="Gene3D" id="1.20.1250.20">
    <property type="entry name" value="MFS general substrate transporter like domains"/>
    <property type="match status" value="2"/>
</dbReference>
<proteinExistence type="predicted"/>
<dbReference type="InterPro" id="IPR020846">
    <property type="entry name" value="MFS_dom"/>
</dbReference>
<feature type="transmembrane region" description="Helical" evidence="8">
    <location>
        <begin position="359"/>
        <end position="379"/>
    </location>
</feature>
<keyword evidence="2" id="KW-0813">Transport</keyword>
<evidence type="ECO:0000256" key="8">
    <source>
        <dbReference type="SAM" id="Phobius"/>
    </source>
</evidence>
<dbReference type="PANTHER" id="PTHR23522:SF10">
    <property type="entry name" value="3-PHENYLPROPIONIC ACID TRANSPORTER-RELATED"/>
    <property type="match status" value="1"/>
</dbReference>
<comment type="subcellular location">
    <subcellularLocation>
        <location evidence="1">Cell inner membrane</location>
        <topology evidence="1">Multi-pass membrane protein</topology>
    </subcellularLocation>
</comment>
<dbReference type="NCBIfam" id="NF037955">
    <property type="entry name" value="mfs"/>
    <property type="match status" value="1"/>
</dbReference>
<reference evidence="10 11" key="1">
    <citation type="submission" date="2017-03" db="EMBL/GenBank/DDBJ databases">
        <title>Genome sequencing of Shewanella japonica KCTC 22435.</title>
        <authorList>
            <person name="Kim K.M."/>
        </authorList>
    </citation>
    <scope>NUCLEOTIDE SEQUENCE [LARGE SCALE GENOMIC DNA]</scope>
    <source>
        <strain evidence="10 11">KCTC 22435</strain>
    </source>
</reference>
<feature type="transmembrane region" description="Helical" evidence="8">
    <location>
        <begin position="330"/>
        <end position="353"/>
    </location>
</feature>
<protein>
    <submittedName>
        <fullName evidence="10">MFS transporter</fullName>
    </submittedName>
</protein>
<evidence type="ECO:0000256" key="6">
    <source>
        <dbReference type="ARBA" id="ARBA00022989"/>
    </source>
</evidence>
<evidence type="ECO:0000256" key="1">
    <source>
        <dbReference type="ARBA" id="ARBA00004429"/>
    </source>
</evidence>
<name>A0ABN4YFJ0_9GAMM</name>
<feature type="transmembrane region" description="Helical" evidence="8">
    <location>
        <begin position="237"/>
        <end position="256"/>
    </location>
</feature>
<keyword evidence="3" id="KW-1003">Cell membrane</keyword>
<dbReference type="RefSeq" id="WP_080916159.1">
    <property type="nucleotide sequence ID" value="NZ_CP020472.1"/>
</dbReference>
<evidence type="ECO:0000313" key="10">
    <source>
        <dbReference type="EMBL" id="ARD23046.1"/>
    </source>
</evidence>
<dbReference type="EMBL" id="CP020472">
    <property type="protein sequence ID" value="ARD23046.1"/>
    <property type="molecule type" value="Genomic_DNA"/>
</dbReference>
<dbReference type="PIRSF" id="PIRSF004925">
    <property type="entry name" value="HcaT"/>
    <property type="match status" value="1"/>
</dbReference>
<evidence type="ECO:0000256" key="5">
    <source>
        <dbReference type="ARBA" id="ARBA00022692"/>
    </source>
</evidence>
<keyword evidence="6 8" id="KW-1133">Transmembrane helix</keyword>
<feature type="domain" description="Major facilitator superfamily (MFS) profile" evidence="9">
    <location>
        <begin position="203"/>
        <end position="393"/>
    </location>
</feature>
<feature type="transmembrane region" description="Helical" evidence="8">
    <location>
        <begin position="203"/>
        <end position="225"/>
    </location>
</feature>
<feature type="transmembrane region" description="Helical" evidence="8">
    <location>
        <begin position="268"/>
        <end position="288"/>
    </location>
</feature>
<dbReference type="InterPro" id="IPR036259">
    <property type="entry name" value="MFS_trans_sf"/>
</dbReference>
<keyword evidence="4" id="KW-0997">Cell inner membrane</keyword>
<dbReference type="Proteomes" id="UP000191820">
    <property type="component" value="Chromosome"/>
</dbReference>
<keyword evidence="5 8" id="KW-0812">Transmembrane</keyword>
<accession>A0ABN4YFJ0</accession>
<feature type="transmembrane region" description="Helical" evidence="8">
    <location>
        <begin position="300"/>
        <end position="318"/>
    </location>
</feature>
<dbReference type="PANTHER" id="PTHR23522">
    <property type="entry name" value="BLL5896 PROTEIN"/>
    <property type="match status" value="1"/>
</dbReference>
<evidence type="ECO:0000256" key="7">
    <source>
        <dbReference type="ARBA" id="ARBA00023136"/>
    </source>
</evidence>
<evidence type="ECO:0000256" key="2">
    <source>
        <dbReference type="ARBA" id="ARBA00022448"/>
    </source>
</evidence>
<feature type="transmembrane region" description="Helical" evidence="8">
    <location>
        <begin position="163"/>
        <end position="182"/>
    </location>
</feature>